<dbReference type="InterPro" id="IPR011004">
    <property type="entry name" value="Trimer_LpxA-like_sf"/>
</dbReference>
<reference evidence="3 4" key="1">
    <citation type="submission" date="2020-06" db="EMBL/GenBank/DDBJ databases">
        <authorList>
            <person name="Criscuolo A."/>
        </authorList>
    </citation>
    <scope>NUCLEOTIDE SEQUENCE [LARGE SCALE GENOMIC DNA]</scope>
    <source>
        <strain evidence="4">CIP 111411</strain>
    </source>
</reference>
<name>A0A6V6YYK9_9FLAO</name>
<protein>
    <submittedName>
        <fullName evidence="3">Acetyltransferase</fullName>
    </submittedName>
</protein>
<dbReference type="Gene3D" id="2.160.10.10">
    <property type="entry name" value="Hexapeptide repeat proteins"/>
    <property type="match status" value="1"/>
</dbReference>
<evidence type="ECO:0000256" key="2">
    <source>
        <dbReference type="ARBA" id="ARBA00022679"/>
    </source>
</evidence>
<organism evidence="3 4">
    <name type="scientific">Flavobacterium salmonis</name>
    <dbReference type="NCBI Taxonomy" id="2654844"/>
    <lineage>
        <taxon>Bacteria</taxon>
        <taxon>Pseudomonadati</taxon>
        <taxon>Bacteroidota</taxon>
        <taxon>Flavobacteriia</taxon>
        <taxon>Flavobacteriales</taxon>
        <taxon>Flavobacteriaceae</taxon>
        <taxon>Flavobacterium</taxon>
    </lineage>
</organism>
<evidence type="ECO:0000256" key="1">
    <source>
        <dbReference type="ARBA" id="ARBA00007274"/>
    </source>
</evidence>
<dbReference type="CDD" id="cd04647">
    <property type="entry name" value="LbH_MAT_like"/>
    <property type="match status" value="1"/>
</dbReference>
<comment type="caution">
    <text evidence="3">The sequence shown here is derived from an EMBL/GenBank/DDBJ whole genome shotgun (WGS) entry which is preliminary data.</text>
</comment>
<dbReference type="PANTHER" id="PTHR23416">
    <property type="entry name" value="SIALIC ACID SYNTHASE-RELATED"/>
    <property type="match status" value="1"/>
</dbReference>
<dbReference type="EMBL" id="CAIJDP010000068">
    <property type="protein sequence ID" value="CAD0004618.1"/>
    <property type="molecule type" value="Genomic_DNA"/>
</dbReference>
<dbReference type="Proteomes" id="UP000530060">
    <property type="component" value="Unassembled WGS sequence"/>
</dbReference>
<dbReference type="PANTHER" id="PTHR23416:SF23">
    <property type="entry name" value="ACETYLTRANSFERASE C18B11.09C-RELATED"/>
    <property type="match status" value="1"/>
</dbReference>
<comment type="similarity">
    <text evidence="1">Belongs to the transferase hexapeptide repeat family.</text>
</comment>
<accession>A0A6V6YYK9</accession>
<evidence type="ECO:0000313" key="4">
    <source>
        <dbReference type="Proteomes" id="UP000530060"/>
    </source>
</evidence>
<keyword evidence="2 3" id="KW-0808">Transferase</keyword>
<dbReference type="AlphaFoldDB" id="A0A6V6YYK9"/>
<dbReference type="RefSeq" id="WP_078226112.1">
    <property type="nucleotide sequence ID" value="NZ_CAIJDP010000068.1"/>
</dbReference>
<dbReference type="SUPFAM" id="SSF51161">
    <property type="entry name" value="Trimeric LpxA-like enzymes"/>
    <property type="match status" value="1"/>
</dbReference>
<dbReference type="GO" id="GO:0005829">
    <property type="term" value="C:cytosol"/>
    <property type="evidence" value="ECO:0007669"/>
    <property type="project" value="TreeGrafter"/>
</dbReference>
<sequence>MTKDIYESRIQGRSLLKFYIGLLPRFKKYLEIKYSRYIALKNGATIGESTVIPLSLAKKANSNLKIGSHTSVQTNNIDLRSKVTIGNNVILGQNVEIITASHNIHSEEWEQKNYGVVIEDYVWVATNVLVMPSCTNIGYGAVCGGGSVLVKDVESMTVVSGNPATVIGQRKVVHKNLVVESLLGGDLKAYIRTYKNR</sequence>
<gene>
    <name evidence="3" type="ORF">FLAT13_02380</name>
</gene>
<evidence type="ECO:0000313" key="3">
    <source>
        <dbReference type="EMBL" id="CAD0004618.1"/>
    </source>
</evidence>
<proteinExistence type="inferred from homology"/>
<dbReference type="InterPro" id="IPR051159">
    <property type="entry name" value="Hexapeptide_acetyltransf"/>
</dbReference>
<dbReference type="GO" id="GO:0008374">
    <property type="term" value="F:O-acyltransferase activity"/>
    <property type="evidence" value="ECO:0007669"/>
    <property type="project" value="TreeGrafter"/>
</dbReference>
<keyword evidence="4" id="KW-1185">Reference proteome</keyword>